<accession>A0ABD2Z2Q5</accession>
<name>A0ABD2Z2Q5_9GENT</name>
<sequence>MRSGFPRSPSTKKDDLNMKNGNKGIEAGVGGSQLVLKEKEVVLEKAEDLKLNRMGEIMGSQGFNNKDTIRSTLPREDGGNRKVLLRKMFKLKCVKHFLWKDKSQN</sequence>
<evidence type="ECO:0000256" key="1">
    <source>
        <dbReference type="SAM" id="MobiDB-lite"/>
    </source>
</evidence>
<protein>
    <submittedName>
        <fullName evidence="2">Uncharacterized protein</fullName>
    </submittedName>
</protein>
<reference evidence="2 3" key="1">
    <citation type="submission" date="2024-11" db="EMBL/GenBank/DDBJ databases">
        <title>A near-complete genome assembly of Cinchona calisaya.</title>
        <authorList>
            <person name="Lian D.C."/>
            <person name="Zhao X.W."/>
            <person name="Wei L."/>
        </authorList>
    </citation>
    <scope>NUCLEOTIDE SEQUENCE [LARGE SCALE GENOMIC DNA]</scope>
    <source>
        <tissue evidence="2">Nenye</tissue>
    </source>
</reference>
<keyword evidence="3" id="KW-1185">Reference proteome</keyword>
<comment type="caution">
    <text evidence="2">The sequence shown here is derived from an EMBL/GenBank/DDBJ whole genome shotgun (WGS) entry which is preliminary data.</text>
</comment>
<organism evidence="2 3">
    <name type="scientific">Cinchona calisaya</name>
    <dbReference type="NCBI Taxonomy" id="153742"/>
    <lineage>
        <taxon>Eukaryota</taxon>
        <taxon>Viridiplantae</taxon>
        <taxon>Streptophyta</taxon>
        <taxon>Embryophyta</taxon>
        <taxon>Tracheophyta</taxon>
        <taxon>Spermatophyta</taxon>
        <taxon>Magnoliopsida</taxon>
        <taxon>eudicotyledons</taxon>
        <taxon>Gunneridae</taxon>
        <taxon>Pentapetalae</taxon>
        <taxon>asterids</taxon>
        <taxon>lamiids</taxon>
        <taxon>Gentianales</taxon>
        <taxon>Rubiaceae</taxon>
        <taxon>Cinchonoideae</taxon>
        <taxon>Cinchoneae</taxon>
        <taxon>Cinchona</taxon>
    </lineage>
</organism>
<gene>
    <name evidence="2" type="ORF">ACH5RR_026495</name>
</gene>
<feature type="region of interest" description="Disordered" evidence="1">
    <location>
        <begin position="1"/>
        <end position="28"/>
    </location>
</feature>
<dbReference type="AlphaFoldDB" id="A0ABD2Z2Q5"/>
<evidence type="ECO:0000313" key="2">
    <source>
        <dbReference type="EMBL" id="KAL3513778.1"/>
    </source>
</evidence>
<dbReference type="Proteomes" id="UP001630127">
    <property type="component" value="Unassembled WGS sequence"/>
</dbReference>
<proteinExistence type="predicted"/>
<dbReference type="EMBL" id="JBJUIK010000011">
    <property type="protein sequence ID" value="KAL3513778.1"/>
    <property type="molecule type" value="Genomic_DNA"/>
</dbReference>
<evidence type="ECO:0000313" key="3">
    <source>
        <dbReference type="Proteomes" id="UP001630127"/>
    </source>
</evidence>